<evidence type="ECO:0000256" key="2">
    <source>
        <dbReference type="PROSITE-ProRule" id="PRU00169"/>
    </source>
</evidence>
<reference evidence="4 5" key="1">
    <citation type="submission" date="2016-10" db="EMBL/GenBank/DDBJ databases">
        <authorList>
            <person name="de Groot N.N."/>
        </authorList>
    </citation>
    <scope>NUCLEOTIDE SEQUENCE [LARGE SCALE GENOMIC DNA]</scope>
    <source>
        <strain evidence="4 5">DSM 21039</strain>
    </source>
</reference>
<dbReference type="PROSITE" id="PS50110">
    <property type="entry name" value="RESPONSE_REGULATORY"/>
    <property type="match status" value="1"/>
</dbReference>
<gene>
    <name evidence="4" type="ORF">SAMN04488505_102480</name>
</gene>
<evidence type="ECO:0000256" key="1">
    <source>
        <dbReference type="ARBA" id="ARBA00022553"/>
    </source>
</evidence>
<dbReference type="OrthoDB" id="9789181at2"/>
<dbReference type="EMBL" id="FOBB01000002">
    <property type="protein sequence ID" value="SEL53128.1"/>
    <property type="molecule type" value="Genomic_DNA"/>
</dbReference>
<dbReference type="STRING" id="573321.SAMN04488505_102480"/>
<name>A0A1H7QZG7_9BACT</name>
<keyword evidence="5" id="KW-1185">Reference proteome</keyword>
<dbReference type="InterPro" id="IPR050595">
    <property type="entry name" value="Bact_response_regulator"/>
</dbReference>
<feature type="modified residue" description="4-aspartylphosphate" evidence="2">
    <location>
        <position position="52"/>
    </location>
</feature>
<evidence type="ECO:0000313" key="4">
    <source>
        <dbReference type="EMBL" id="SEL53128.1"/>
    </source>
</evidence>
<evidence type="ECO:0000259" key="3">
    <source>
        <dbReference type="PROSITE" id="PS50110"/>
    </source>
</evidence>
<dbReference type="SMART" id="SM00448">
    <property type="entry name" value="REC"/>
    <property type="match status" value="1"/>
</dbReference>
<dbReference type="CDD" id="cd00156">
    <property type="entry name" value="REC"/>
    <property type="match status" value="1"/>
</dbReference>
<evidence type="ECO:0000313" key="5">
    <source>
        <dbReference type="Proteomes" id="UP000198984"/>
    </source>
</evidence>
<dbReference type="InterPro" id="IPR001789">
    <property type="entry name" value="Sig_transdc_resp-reg_receiver"/>
</dbReference>
<proteinExistence type="predicted"/>
<dbReference type="SUPFAM" id="SSF52172">
    <property type="entry name" value="CheY-like"/>
    <property type="match status" value="1"/>
</dbReference>
<dbReference type="GO" id="GO:0000160">
    <property type="term" value="P:phosphorelay signal transduction system"/>
    <property type="evidence" value="ECO:0007669"/>
    <property type="project" value="InterPro"/>
</dbReference>
<protein>
    <submittedName>
        <fullName evidence="4">Twitching motility two-component system response regulator PilH</fullName>
    </submittedName>
</protein>
<dbReference type="AlphaFoldDB" id="A0A1H7QZG7"/>
<dbReference type="PANTHER" id="PTHR44591">
    <property type="entry name" value="STRESS RESPONSE REGULATOR PROTEIN 1"/>
    <property type="match status" value="1"/>
</dbReference>
<organism evidence="4 5">
    <name type="scientific">Chitinophaga rupis</name>
    <dbReference type="NCBI Taxonomy" id="573321"/>
    <lineage>
        <taxon>Bacteria</taxon>
        <taxon>Pseudomonadati</taxon>
        <taxon>Bacteroidota</taxon>
        <taxon>Chitinophagia</taxon>
        <taxon>Chitinophagales</taxon>
        <taxon>Chitinophagaceae</taxon>
        <taxon>Chitinophaga</taxon>
    </lineage>
</organism>
<dbReference type="Pfam" id="PF00072">
    <property type="entry name" value="Response_reg"/>
    <property type="match status" value="1"/>
</dbReference>
<dbReference type="PANTHER" id="PTHR44591:SF3">
    <property type="entry name" value="RESPONSE REGULATORY DOMAIN-CONTAINING PROTEIN"/>
    <property type="match status" value="1"/>
</dbReference>
<dbReference type="RefSeq" id="WP_089909840.1">
    <property type="nucleotide sequence ID" value="NZ_FOBB01000002.1"/>
</dbReference>
<accession>A0A1H7QZG7</accession>
<feature type="domain" description="Response regulatory" evidence="3">
    <location>
        <begin position="3"/>
        <end position="117"/>
    </location>
</feature>
<dbReference type="Proteomes" id="UP000198984">
    <property type="component" value="Unassembled WGS sequence"/>
</dbReference>
<sequence>MGRILVIDDNQDILDAISFVLKRRKFEVVSLNDPSLLSDYISEHKPDVLLMDIAMGLYDGRDLCREIKNTPEKCNMGVILFTAQYYNTESIAGSAADAVIEKPFKIQQLYDTVERLMPVDNNQ</sequence>
<keyword evidence="1 2" id="KW-0597">Phosphoprotein</keyword>
<dbReference type="InterPro" id="IPR011006">
    <property type="entry name" value="CheY-like_superfamily"/>
</dbReference>
<dbReference type="Gene3D" id="3.40.50.2300">
    <property type="match status" value="1"/>
</dbReference>